<dbReference type="EMBL" id="CP066744">
    <property type="protein sequence ID" value="QQK08214.1"/>
    <property type="molecule type" value="Genomic_DNA"/>
</dbReference>
<sequence>MAIDMKEVLASATRELIEEKGIDKVTIKDIVAKCNITRQSFYYHFEDFDDLFSWIIERNIEEVYRNSQQIDNMKDSIKLFIKFVIEYKPLFFNIKNSKRREDFEFIISKITKKYIGKMLLEKSHKLNLSISDFEVALKFYSFGVLGLLISTDVGDNEGEIDELAEKICNLLTGKLIIFK</sequence>
<dbReference type="Proteomes" id="UP000595814">
    <property type="component" value="Chromosome"/>
</dbReference>
<reference evidence="1 2" key="1">
    <citation type="journal article" date="2022" name="Int. J. Syst. Evol. Microbiol.">
        <title>Miniphocaeibacter halophilus sp. nov., an ammonium-tolerant acetate-producing bacterium isolated from a biogas system.</title>
        <authorList>
            <person name="Schnurer A."/>
            <person name="Singh A."/>
            <person name="Bi S."/>
            <person name="Qiao W."/>
            <person name="Westerholm M."/>
        </authorList>
    </citation>
    <scope>NUCLEOTIDE SEQUENCE [LARGE SCALE GENOMIC DNA]</scope>
    <source>
        <strain evidence="1 2">AMB_01</strain>
    </source>
</reference>
<protein>
    <submittedName>
        <fullName evidence="1">TetR family transcriptional regulator</fullName>
    </submittedName>
</protein>
<evidence type="ECO:0000313" key="1">
    <source>
        <dbReference type="EMBL" id="QQK08214.1"/>
    </source>
</evidence>
<evidence type="ECO:0000313" key="2">
    <source>
        <dbReference type="Proteomes" id="UP000595814"/>
    </source>
</evidence>
<proteinExistence type="predicted"/>
<name>A0AC61MRL1_9FIRM</name>
<gene>
    <name evidence="1" type="ORF">JFY71_01365</name>
</gene>
<organism evidence="1 2">
    <name type="scientific">Miniphocaeibacter halophilus</name>
    <dbReference type="NCBI Taxonomy" id="2931922"/>
    <lineage>
        <taxon>Bacteria</taxon>
        <taxon>Bacillati</taxon>
        <taxon>Bacillota</taxon>
        <taxon>Tissierellia</taxon>
        <taxon>Tissierellales</taxon>
        <taxon>Peptoniphilaceae</taxon>
        <taxon>Miniphocaeibacter</taxon>
    </lineage>
</organism>
<keyword evidence="2" id="KW-1185">Reference proteome</keyword>
<accession>A0AC61MRL1</accession>